<dbReference type="AlphaFoldDB" id="A0A0M0JZT7"/>
<gene>
    <name evidence="1" type="ORF">Ctob_009166</name>
</gene>
<dbReference type="Proteomes" id="UP000037460">
    <property type="component" value="Unassembled WGS sequence"/>
</dbReference>
<reference evidence="2" key="1">
    <citation type="journal article" date="2015" name="PLoS Genet.">
        <title>Genome Sequence and Transcriptome Analyses of Chrysochromulina tobin: Metabolic Tools for Enhanced Algal Fitness in the Prominent Order Prymnesiales (Haptophyceae).</title>
        <authorList>
            <person name="Hovde B.T."/>
            <person name="Deodato C.R."/>
            <person name="Hunsperger H.M."/>
            <person name="Ryken S.A."/>
            <person name="Yost W."/>
            <person name="Jha R.K."/>
            <person name="Patterson J."/>
            <person name="Monnat R.J. Jr."/>
            <person name="Barlow S.B."/>
            <person name="Starkenburg S.R."/>
            <person name="Cattolico R.A."/>
        </authorList>
    </citation>
    <scope>NUCLEOTIDE SEQUENCE</scope>
    <source>
        <strain evidence="2">CCMP291</strain>
    </source>
</reference>
<protein>
    <submittedName>
        <fullName evidence="1">Uncharacterized protein</fullName>
    </submittedName>
</protein>
<accession>A0A0M0JZT7</accession>
<keyword evidence="2" id="KW-1185">Reference proteome</keyword>
<proteinExistence type="predicted"/>
<evidence type="ECO:0000313" key="2">
    <source>
        <dbReference type="Proteomes" id="UP000037460"/>
    </source>
</evidence>
<evidence type="ECO:0000313" key="1">
    <source>
        <dbReference type="EMBL" id="KOO31643.1"/>
    </source>
</evidence>
<comment type="caution">
    <text evidence="1">The sequence shown here is derived from an EMBL/GenBank/DDBJ whole genome shotgun (WGS) entry which is preliminary data.</text>
</comment>
<organism evidence="1 2">
    <name type="scientific">Chrysochromulina tobinii</name>
    <dbReference type="NCBI Taxonomy" id="1460289"/>
    <lineage>
        <taxon>Eukaryota</taxon>
        <taxon>Haptista</taxon>
        <taxon>Haptophyta</taxon>
        <taxon>Prymnesiophyceae</taxon>
        <taxon>Prymnesiales</taxon>
        <taxon>Chrysochromulinaceae</taxon>
        <taxon>Chrysochromulina</taxon>
    </lineage>
</organism>
<dbReference type="OrthoDB" id="10603051at2759"/>
<dbReference type="EMBL" id="JWZX01001970">
    <property type="protein sequence ID" value="KOO31643.1"/>
    <property type="molecule type" value="Genomic_DNA"/>
</dbReference>
<name>A0A0M0JZT7_9EUKA</name>
<sequence>MTILRLLARQTRLPGATDNTRYGEGRASPRTFLTHHVANISTAIQTTDAQTILNAASARMLRVSFGVM</sequence>